<sequence>MPDKNAQVLAGKVAVITGSGGGIGRAIAEAMVREGAAVTIVDINGDNAAKVAAQIQETGGRALAVTCDVGDRAQVRETLRRTVAEFGSLDILVNNAHDLREVKTTLLDTDDEHLLRSLRSGLFGTFYFMQESYPHLKNTAGAVVNIGSAAGVRGLASYYSYAVTKEAIRATTRAGANEWGPDGIRVNTICPAAYDTPSMSHWKTKSEEELAQAASFNPLRRLGTADDIASVAVFLAGPAAGYITGHTLMVDGGSTIDAGR</sequence>
<dbReference type="InterPro" id="IPR036291">
    <property type="entry name" value="NAD(P)-bd_dom_sf"/>
</dbReference>
<dbReference type="EC" id="1.1.1.47" evidence="3"/>
<name>A0A9X1SW79_9ACTN</name>
<dbReference type="Pfam" id="PF13561">
    <property type="entry name" value="adh_short_C2"/>
    <property type="match status" value="1"/>
</dbReference>
<protein>
    <submittedName>
        <fullName evidence="3">Glucose 1-dehydrogenase</fullName>
        <ecNumber evidence="3">1.1.1.47</ecNumber>
    </submittedName>
</protein>
<organism evidence="3 4">
    <name type="scientific">Kineosporia babensis</name>
    <dbReference type="NCBI Taxonomy" id="499548"/>
    <lineage>
        <taxon>Bacteria</taxon>
        <taxon>Bacillati</taxon>
        <taxon>Actinomycetota</taxon>
        <taxon>Actinomycetes</taxon>
        <taxon>Kineosporiales</taxon>
        <taxon>Kineosporiaceae</taxon>
        <taxon>Kineosporia</taxon>
    </lineage>
</organism>
<dbReference type="RefSeq" id="WP_231447018.1">
    <property type="nucleotide sequence ID" value="NZ_JAJOMB010000016.1"/>
</dbReference>
<dbReference type="CDD" id="cd05233">
    <property type="entry name" value="SDR_c"/>
    <property type="match status" value="1"/>
</dbReference>
<dbReference type="GO" id="GO:0047936">
    <property type="term" value="F:glucose 1-dehydrogenase [NAD(P)+] activity"/>
    <property type="evidence" value="ECO:0007669"/>
    <property type="project" value="UniProtKB-EC"/>
</dbReference>
<keyword evidence="4" id="KW-1185">Reference proteome</keyword>
<reference evidence="3" key="1">
    <citation type="submission" date="2021-11" db="EMBL/GenBank/DDBJ databases">
        <title>Streptomyces corallinus and Kineosporia corallina sp. nov., two new coral-derived marine actinobacteria.</title>
        <authorList>
            <person name="Buangrab K."/>
            <person name="Sutthacheep M."/>
            <person name="Yeemin T."/>
            <person name="Harunari E."/>
            <person name="Igarashi Y."/>
            <person name="Sripreechasak P."/>
            <person name="Kanchanasin P."/>
            <person name="Tanasupawat S."/>
            <person name="Phongsopitanun W."/>
        </authorList>
    </citation>
    <scope>NUCLEOTIDE SEQUENCE</scope>
    <source>
        <strain evidence="3">JCM 31032</strain>
    </source>
</reference>
<dbReference type="Proteomes" id="UP001138997">
    <property type="component" value="Unassembled WGS sequence"/>
</dbReference>
<dbReference type="AlphaFoldDB" id="A0A9X1SW79"/>
<keyword evidence="2 3" id="KW-0560">Oxidoreductase</keyword>
<evidence type="ECO:0000313" key="3">
    <source>
        <dbReference type="EMBL" id="MCD5314471.1"/>
    </source>
</evidence>
<dbReference type="NCBIfam" id="NF005559">
    <property type="entry name" value="PRK07231.1"/>
    <property type="match status" value="1"/>
</dbReference>
<dbReference type="SUPFAM" id="SSF51735">
    <property type="entry name" value="NAD(P)-binding Rossmann-fold domains"/>
    <property type="match status" value="1"/>
</dbReference>
<evidence type="ECO:0000313" key="4">
    <source>
        <dbReference type="Proteomes" id="UP001138997"/>
    </source>
</evidence>
<gene>
    <name evidence="3" type="ORF">LR394_26540</name>
</gene>
<dbReference type="PRINTS" id="PR00080">
    <property type="entry name" value="SDRFAMILY"/>
</dbReference>
<comment type="similarity">
    <text evidence="1">Belongs to the short-chain dehydrogenases/reductases (SDR) family.</text>
</comment>
<evidence type="ECO:0000256" key="1">
    <source>
        <dbReference type="ARBA" id="ARBA00006484"/>
    </source>
</evidence>
<evidence type="ECO:0000256" key="2">
    <source>
        <dbReference type="ARBA" id="ARBA00023002"/>
    </source>
</evidence>
<accession>A0A9X1SW79</accession>
<proteinExistence type="inferred from homology"/>
<dbReference type="PANTHER" id="PTHR43639">
    <property type="entry name" value="OXIDOREDUCTASE, SHORT-CHAIN DEHYDROGENASE/REDUCTASE FAMILY (AFU_ORTHOLOGUE AFUA_5G02870)"/>
    <property type="match status" value="1"/>
</dbReference>
<comment type="caution">
    <text evidence="3">The sequence shown here is derived from an EMBL/GenBank/DDBJ whole genome shotgun (WGS) entry which is preliminary data.</text>
</comment>
<dbReference type="Gene3D" id="3.40.50.720">
    <property type="entry name" value="NAD(P)-binding Rossmann-like Domain"/>
    <property type="match status" value="1"/>
</dbReference>
<dbReference type="EMBL" id="JAJOMB010000016">
    <property type="protein sequence ID" value="MCD5314471.1"/>
    <property type="molecule type" value="Genomic_DNA"/>
</dbReference>
<dbReference type="PANTHER" id="PTHR43639:SF1">
    <property type="entry name" value="SHORT-CHAIN DEHYDROGENASE_REDUCTASE FAMILY PROTEIN"/>
    <property type="match status" value="1"/>
</dbReference>
<dbReference type="PRINTS" id="PR00081">
    <property type="entry name" value="GDHRDH"/>
</dbReference>
<dbReference type="FunFam" id="3.40.50.720:FF:000084">
    <property type="entry name" value="Short-chain dehydrogenase reductase"/>
    <property type="match status" value="1"/>
</dbReference>
<dbReference type="InterPro" id="IPR002347">
    <property type="entry name" value="SDR_fam"/>
</dbReference>